<name>A0A9D4QL13_DREPO</name>
<reference evidence="1" key="2">
    <citation type="submission" date="2020-11" db="EMBL/GenBank/DDBJ databases">
        <authorList>
            <person name="McCartney M.A."/>
            <person name="Auch B."/>
            <person name="Kono T."/>
            <person name="Mallez S."/>
            <person name="Becker A."/>
            <person name="Gohl D.M."/>
            <person name="Silverstein K.A.T."/>
            <person name="Koren S."/>
            <person name="Bechman K.B."/>
            <person name="Herman A."/>
            <person name="Abrahante J.E."/>
            <person name="Garbe J."/>
        </authorList>
    </citation>
    <scope>NUCLEOTIDE SEQUENCE</scope>
    <source>
        <strain evidence="1">Duluth1</strain>
        <tissue evidence="1">Whole animal</tissue>
    </source>
</reference>
<accession>A0A9D4QL13</accession>
<sequence length="65" mass="7512">MNRLLVAPGWLVDHFRSTITNWAQGKQPNRNMGAEADEAYLRGEFSKHPKWWWHFSVCVTGGIVL</sequence>
<evidence type="ECO:0000313" key="1">
    <source>
        <dbReference type="EMBL" id="KAH3835138.1"/>
    </source>
</evidence>
<gene>
    <name evidence="1" type="ORF">DPMN_108481</name>
</gene>
<proteinExistence type="predicted"/>
<evidence type="ECO:0000313" key="2">
    <source>
        <dbReference type="Proteomes" id="UP000828390"/>
    </source>
</evidence>
<protein>
    <submittedName>
        <fullName evidence="1">Uncharacterized protein</fullName>
    </submittedName>
</protein>
<dbReference type="EMBL" id="JAIWYP010000004">
    <property type="protein sequence ID" value="KAH3835138.1"/>
    <property type="molecule type" value="Genomic_DNA"/>
</dbReference>
<dbReference type="Proteomes" id="UP000828390">
    <property type="component" value="Unassembled WGS sequence"/>
</dbReference>
<organism evidence="1 2">
    <name type="scientific">Dreissena polymorpha</name>
    <name type="common">Zebra mussel</name>
    <name type="synonym">Mytilus polymorpha</name>
    <dbReference type="NCBI Taxonomy" id="45954"/>
    <lineage>
        <taxon>Eukaryota</taxon>
        <taxon>Metazoa</taxon>
        <taxon>Spiralia</taxon>
        <taxon>Lophotrochozoa</taxon>
        <taxon>Mollusca</taxon>
        <taxon>Bivalvia</taxon>
        <taxon>Autobranchia</taxon>
        <taxon>Heteroconchia</taxon>
        <taxon>Euheterodonta</taxon>
        <taxon>Imparidentia</taxon>
        <taxon>Neoheterodontei</taxon>
        <taxon>Myida</taxon>
        <taxon>Dreissenoidea</taxon>
        <taxon>Dreissenidae</taxon>
        <taxon>Dreissena</taxon>
    </lineage>
</organism>
<reference evidence="1" key="1">
    <citation type="journal article" date="2019" name="bioRxiv">
        <title>The Genome of the Zebra Mussel, Dreissena polymorpha: A Resource for Invasive Species Research.</title>
        <authorList>
            <person name="McCartney M.A."/>
            <person name="Auch B."/>
            <person name="Kono T."/>
            <person name="Mallez S."/>
            <person name="Zhang Y."/>
            <person name="Obille A."/>
            <person name="Becker A."/>
            <person name="Abrahante J.E."/>
            <person name="Garbe J."/>
            <person name="Badalamenti J.P."/>
            <person name="Herman A."/>
            <person name="Mangelson H."/>
            <person name="Liachko I."/>
            <person name="Sullivan S."/>
            <person name="Sone E.D."/>
            <person name="Koren S."/>
            <person name="Silverstein K.A.T."/>
            <person name="Beckman K.B."/>
            <person name="Gohl D.M."/>
        </authorList>
    </citation>
    <scope>NUCLEOTIDE SEQUENCE</scope>
    <source>
        <strain evidence="1">Duluth1</strain>
        <tissue evidence="1">Whole animal</tissue>
    </source>
</reference>
<comment type="caution">
    <text evidence="1">The sequence shown here is derived from an EMBL/GenBank/DDBJ whole genome shotgun (WGS) entry which is preliminary data.</text>
</comment>
<keyword evidence="2" id="KW-1185">Reference proteome</keyword>
<dbReference type="AlphaFoldDB" id="A0A9D4QL13"/>